<dbReference type="EMBL" id="JAHLQT010046319">
    <property type="protein sequence ID" value="KAG7153760.1"/>
    <property type="molecule type" value="Genomic_DNA"/>
</dbReference>
<dbReference type="FunFam" id="3.40.50.1000:FF:000051">
    <property type="entry name" value="Phospholysine phosphohistidine inorganic pyrophosphate phosphatase"/>
    <property type="match status" value="1"/>
</dbReference>
<proteinExistence type="inferred from homology"/>
<comment type="catalytic activity">
    <reaction evidence="13">
        <text>diphosphate + H2O = 2 phosphate + H(+)</text>
        <dbReference type="Rhea" id="RHEA:24576"/>
        <dbReference type="ChEBI" id="CHEBI:15377"/>
        <dbReference type="ChEBI" id="CHEBI:15378"/>
        <dbReference type="ChEBI" id="CHEBI:33019"/>
        <dbReference type="ChEBI" id="CHEBI:43474"/>
        <dbReference type="EC" id="3.6.1.1"/>
    </reaction>
</comment>
<comment type="function">
    <text evidence="11">Phosphatase that hydrolyzes imidodiphosphate, 3-phosphohistidine and 6-phospholysine. Has broad substrate specificity and can also hydrolyze inorganic diphosphate, but with lower efficiency.</text>
</comment>
<dbReference type="Proteomes" id="UP000747542">
    <property type="component" value="Unassembled WGS sequence"/>
</dbReference>
<comment type="subcellular location">
    <subcellularLocation>
        <location evidence="3">Cytoplasm</location>
    </subcellularLocation>
    <subcellularLocation>
        <location evidence="2">Nucleus</location>
    </subcellularLocation>
</comment>
<dbReference type="PANTHER" id="PTHR19288">
    <property type="entry name" value="4-NITROPHENYLPHOSPHATASE-RELATED"/>
    <property type="match status" value="1"/>
</dbReference>
<evidence type="ECO:0000256" key="5">
    <source>
        <dbReference type="ARBA" id="ARBA00012146"/>
    </source>
</evidence>
<dbReference type="GO" id="GO:0005829">
    <property type="term" value="C:cytosol"/>
    <property type="evidence" value="ECO:0007669"/>
    <property type="project" value="TreeGrafter"/>
</dbReference>
<accession>A0A8J5JDH5</accession>
<evidence type="ECO:0000256" key="10">
    <source>
        <dbReference type="ARBA" id="ARBA00023242"/>
    </source>
</evidence>
<dbReference type="PANTHER" id="PTHR19288:SF44">
    <property type="entry name" value="PHOSPHOLYSINE PHOSPHOHISTIDINE INORGANIC PYROPHOSPHATE PHOSPHATASE"/>
    <property type="match status" value="1"/>
</dbReference>
<organism evidence="14 15">
    <name type="scientific">Homarus americanus</name>
    <name type="common">American lobster</name>
    <dbReference type="NCBI Taxonomy" id="6706"/>
    <lineage>
        <taxon>Eukaryota</taxon>
        <taxon>Metazoa</taxon>
        <taxon>Ecdysozoa</taxon>
        <taxon>Arthropoda</taxon>
        <taxon>Crustacea</taxon>
        <taxon>Multicrustacea</taxon>
        <taxon>Malacostraca</taxon>
        <taxon>Eumalacostraca</taxon>
        <taxon>Eucarida</taxon>
        <taxon>Decapoda</taxon>
        <taxon>Pleocyemata</taxon>
        <taxon>Astacidea</taxon>
        <taxon>Nephropoidea</taxon>
        <taxon>Nephropidae</taxon>
        <taxon>Homarus</taxon>
    </lineage>
</organism>
<evidence type="ECO:0000256" key="12">
    <source>
        <dbReference type="ARBA" id="ARBA00039357"/>
    </source>
</evidence>
<evidence type="ECO:0000256" key="6">
    <source>
        <dbReference type="ARBA" id="ARBA00022490"/>
    </source>
</evidence>
<dbReference type="Gene3D" id="3.40.50.1000">
    <property type="entry name" value="HAD superfamily/HAD-like"/>
    <property type="match status" value="2"/>
</dbReference>
<dbReference type="InterPro" id="IPR036412">
    <property type="entry name" value="HAD-like_sf"/>
</dbReference>
<dbReference type="InterPro" id="IPR006355">
    <property type="entry name" value="LHPP/HDHD2"/>
</dbReference>
<evidence type="ECO:0000313" key="14">
    <source>
        <dbReference type="EMBL" id="KAG7153760.1"/>
    </source>
</evidence>
<dbReference type="GO" id="GO:0046872">
    <property type="term" value="F:metal ion binding"/>
    <property type="evidence" value="ECO:0007669"/>
    <property type="project" value="UniProtKB-KW"/>
</dbReference>
<comment type="similarity">
    <text evidence="4">Belongs to the HAD-like hydrolase superfamily.</text>
</comment>
<evidence type="ECO:0000256" key="9">
    <source>
        <dbReference type="ARBA" id="ARBA00022842"/>
    </source>
</evidence>
<protein>
    <recommendedName>
        <fullName evidence="12">Phospholysine phosphohistidine inorganic pyrophosphate phosphatase</fullName>
        <ecNumber evidence="5">3.6.1.1</ecNumber>
    </recommendedName>
</protein>
<keyword evidence="8" id="KW-0378">Hydrolase</keyword>
<dbReference type="NCBIfam" id="TIGR01458">
    <property type="entry name" value="HAD-SF-IIA-hyp3"/>
    <property type="match status" value="1"/>
</dbReference>
<dbReference type="GO" id="GO:0004427">
    <property type="term" value="F:inorganic diphosphate phosphatase activity"/>
    <property type="evidence" value="ECO:0007669"/>
    <property type="project" value="UniProtKB-EC"/>
</dbReference>
<dbReference type="SUPFAM" id="SSF56784">
    <property type="entry name" value="HAD-like"/>
    <property type="match status" value="1"/>
</dbReference>
<evidence type="ECO:0000256" key="13">
    <source>
        <dbReference type="ARBA" id="ARBA00047820"/>
    </source>
</evidence>
<dbReference type="EC" id="3.6.1.1" evidence="5"/>
<evidence type="ECO:0000256" key="1">
    <source>
        <dbReference type="ARBA" id="ARBA00001946"/>
    </source>
</evidence>
<evidence type="ECO:0000256" key="3">
    <source>
        <dbReference type="ARBA" id="ARBA00004496"/>
    </source>
</evidence>
<dbReference type="InterPro" id="IPR023214">
    <property type="entry name" value="HAD_sf"/>
</dbReference>
<name>A0A8J5JDH5_HOMAM</name>
<evidence type="ECO:0000256" key="11">
    <source>
        <dbReference type="ARBA" id="ARBA00037258"/>
    </source>
</evidence>
<keyword evidence="6" id="KW-0963">Cytoplasm</keyword>
<comment type="caution">
    <text evidence="14">The sequence shown here is derived from an EMBL/GenBank/DDBJ whole genome shotgun (WGS) entry which is preliminary data.</text>
</comment>
<comment type="cofactor">
    <cofactor evidence="1">
        <name>Mg(2+)</name>
        <dbReference type="ChEBI" id="CHEBI:18420"/>
    </cofactor>
</comment>
<keyword evidence="7" id="KW-0479">Metal-binding</keyword>
<evidence type="ECO:0000256" key="8">
    <source>
        <dbReference type="ARBA" id="ARBA00022801"/>
    </source>
</evidence>
<dbReference type="Pfam" id="PF13242">
    <property type="entry name" value="Hydrolase_like"/>
    <property type="match status" value="1"/>
</dbReference>
<reference evidence="14" key="1">
    <citation type="journal article" date="2021" name="Sci. Adv.">
        <title>The American lobster genome reveals insights on longevity, neural, and immune adaptations.</title>
        <authorList>
            <person name="Polinski J.M."/>
            <person name="Zimin A.V."/>
            <person name="Clark K.F."/>
            <person name="Kohn A.B."/>
            <person name="Sadowski N."/>
            <person name="Timp W."/>
            <person name="Ptitsyn A."/>
            <person name="Khanna P."/>
            <person name="Romanova D.Y."/>
            <person name="Williams P."/>
            <person name="Greenwood S.J."/>
            <person name="Moroz L.L."/>
            <person name="Walt D.R."/>
            <person name="Bodnar A.G."/>
        </authorList>
    </citation>
    <scope>NUCLEOTIDE SEQUENCE</scope>
    <source>
        <strain evidence="14">GMGI-L3</strain>
    </source>
</reference>
<sequence length="167" mass="18054">MIEGEFKELKTGPPTCVVLGDADEAFSFANMNEAFTTLMNMEDPKLFSLGYGKYYKHKGKLQLDVGAFASALEFACDIKSEVIGKPSPLFFGTALSDIGITAKEAVMVGDDIVSDVGGAQKSGLRGVLVRTGKYTPKCEDHPSVKPHFIANNLLEAVEMIIQVQSKE</sequence>
<evidence type="ECO:0000256" key="4">
    <source>
        <dbReference type="ARBA" id="ARBA00007958"/>
    </source>
</evidence>
<keyword evidence="9" id="KW-0460">Magnesium</keyword>
<keyword evidence="10" id="KW-0539">Nucleus</keyword>
<keyword evidence="15" id="KW-1185">Reference proteome</keyword>
<evidence type="ECO:0000256" key="2">
    <source>
        <dbReference type="ARBA" id="ARBA00004123"/>
    </source>
</evidence>
<dbReference type="GO" id="GO:0016791">
    <property type="term" value="F:phosphatase activity"/>
    <property type="evidence" value="ECO:0007669"/>
    <property type="project" value="InterPro"/>
</dbReference>
<dbReference type="GO" id="GO:0005634">
    <property type="term" value="C:nucleus"/>
    <property type="evidence" value="ECO:0007669"/>
    <property type="project" value="UniProtKB-SubCell"/>
</dbReference>
<evidence type="ECO:0000313" key="15">
    <source>
        <dbReference type="Proteomes" id="UP000747542"/>
    </source>
</evidence>
<gene>
    <name evidence="14" type="primary">Lhpp-L1</name>
    <name evidence="14" type="ORF">Hamer_G009442</name>
</gene>
<dbReference type="AlphaFoldDB" id="A0A8J5JDH5"/>
<evidence type="ECO:0000256" key="7">
    <source>
        <dbReference type="ARBA" id="ARBA00022723"/>
    </source>
</evidence>